<reference evidence="6 7" key="1">
    <citation type="journal article" date="2015" name="Sci. Rep.">
        <title>Genome of the facultative scuticociliatosis pathogen Pseudocohnilembus persalinus provides insight into its virulence through horizontal gene transfer.</title>
        <authorList>
            <person name="Xiong J."/>
            <person name="Wang G."/>
            <person name="Cheng J."/>
            <person name="Tian M."/>
            <person name="Pan X."/>
            <person name="Warren A."/>
            <person name="Jiang C."/>
            <person name="Yuan D."/>
            <person name="Miao W."/>
        </authorList>
    </citation>
    <scope>NUCLEOTIDE SEQUENCE [LARGE SCALE GENOMIC DNA]</scope>
    <source>
        <strain evidence="6">36N120E</strain>
    </source>
</reference>
<evidence type="ECO:0000256" key="1">
    <source>
        <dbReference type="ARBA" id="ARBA00022737"/>
    </source>
</evidence>
<dbReference type="EMBL" id="LDAU01000170">
    <property type="protein sequence ID" value="KRX01605.1"/>
    <property type="molecule type" value="Genomic_DNA"/>
</dbReference>
<dbReference type="OMA" id="SYWDSAI"/>
<accession>A0A0V0QHR3</accession>
<dbReference type="Proteomes" id="UP000054937">
    <property type="component" value="Unassembled WGS sequence"/>
</dbReference>
<dbReference type="InterPro" id="IPR019734">
    <property type="entry name" value="TPR_rpt"/>
</dbReference>
<feature type="region of interest" description="Disordered" evidence="5">
    <location>
        <begin position="63"/>
        <end position="87"/>
    </location>
</feature>
<evidence type="ECO:0000313" key="7">
    <source>
        <dbReference type="Proteomes" id="UP000054937"/>
    </source>
</evidence>
<sequence>MANYQDTEQIEVLQITPQTSINDLDSIVNWIYSQFSEQTFDLVSIIMKKKKSGKSNYDIAQKRNAPQLEQQTSQNNDRFQEQSTHKMQVNETSQNISLASNMSETTSQIQKLFNEAKSLKGNKDYEEAEKKYFDILYICDDEKKYSAQLINANVYIGSSKMHFKKKDEAQRYFNDALKLISKYNVQEKHLTSLFYIYNSLGTISQERVDYENAIKNWQQALDYIDQTEGEENKKQKGHILNSLGMTYNAVGKYNESISCLEQSIEVYKSVYGDEDISIAQRYHNLGETYRNKTEFQKAIDNFDQALRLKKKYFKNDNDKSIANTYQNIGLTYFNMKNQYKDCIYNLEQALQIYEVVYGSEINLNKDIQNMIAGINLQLGDAYKHEKNIPSALLHYEKAYYLKKKSLGNEHKATLYAATVFAQLLYQQKSYQQSQKIFEELLEGQKKTLGQKHIKVAQTMNNLATVLNEQKKFDESLKYADQAIEIFESESGADKNFLERAKKNRQAIVKKMEKEKERSRQG</sequence>
<name>A0A0V0QHR3_PSEPJ</name>
<dbReference type="AlphaFoldDB" id="A0A0V0QHR3"/>
<dbReference type="PANTHER" id="PTHR45641">
    <property type="entry name" value="TETRATRICOPEPTIDE REPEAT PROTEIN (AFU_ORTHOLOGUE AFUA_6G03870)"/>
    <property type="match status" value="1"/>
</dbReference>
<dbReference type="Pfam" id="PF13424">
    <property type="entry name" value="TPR_12"/>
    <property type="match status" value="2"/>
</dbReference>
<dbReference type="PANTHER" id="PTHR45641:SF19">
    <property type="entry name" value="NEPHROCYSTIN-3"/>
    <property type="match status" value="1"/>
</dbReference>
<dbReference type="OrthoDB" id="293874at2759"/>
<protein>
    <submittedName>
        <fullName evidence="6">Uncharacterized protein</fullName>
    </submittedName>
</protein>
<dbReference type="Gene3D" id="1.25.40.10">
    <property type="entry name" value="Tetratricopeptide repeat domain"/>
    <property type="match status" value="3"/>
</dbReference>
<evidence type="ECO:0000256" key="5">
    <source>
        <dbReference type="SAM" id="MobiDB-lite"/>
    </source>
</evidence>
<comment type="caution">
    <text evidence="6">The sequence shown here is derived from an EMBL/GenBank/DDBJ whole genome shotgun (WGS) entry which is preliminary data.</text>
</comment>
<keyword evidence="7" id="KW-1185">Reference proteome</keyword>
<dbReference type="InterPro" id="IPR011990">
    <property type="entry name" value="TPR-like_helical_dom_sf"/>
</dbReference>
<evidence type="ECO:0000256" key="3">
    <source>
        <dbReference type="PROSITE-ProRule" id="PRU00339"/>
    </source>
</evidence>
<dbReference type="SUPFAM" id="SSF48452">
    <property type="entry name" value="TPR-like"/>
    <property type="match status" value="3"/>
</dbReference>
<keyword evidence="4" id="KW-0175">Coiled coil</keyword>
<gene>
    <name evidence="6" type="ORF">PPERSA_01508</name>
</gene>
<proteinExistence type="predicted"/>
<dbReference type="PROSITE" id="PS50293">
    <property type="entry name" value="TPR_REGION"/>
    <property type="match status" value="1"/>
</dbReference>
<feature type="repeat" description="TPR" evidence="3">
    <location>
        <begin position="279"/>
        <end position="312"/>
    </location>
</feature>
<dbReference type="InParanoid" id="A0A0V0QHR3"/>
<keyword evidence="1" id="KW-0677">Repeat</keyword>
<evidence type="ECO:0000256" key="4">
    <source>
        <dbReference type="SAM" id="Coils"/>
    </source>
</evidence>
<organism evidence="6 7">
    <name type="scientific">Pseudocohnilembus persalinus</name>
    <name type="common">Ciliate</name>
    <dbReference type="NCBI Taxonomy" id="266149"/>
    <lineage>
        <taxon>Eukaryota</taxon>
        <taxon>Sar</taxon>
        <taxon>Alveolata</taxon>
        <taxon>Ciliophora</taxon>
        <taxon>Intramacronucleata</taxon>
        <taxon>Oligohymenophorea</taxon>
        <taxon>Scuticociliatia</taxon>
        <taxon>Philasterida</taxon>
        <taxon>Pseudocohnilembidae</taxon>
        <taxon>Pseudocohnilembus</taxon>
    </lineage>
</organism>
<evidence type="ECO:0000313" key="6">
    <source>
        <dbReference type="EMBL" id="KRX01605.1"/>
    </source>
</evidence>
<dbReference type="SMART" id="SM00028">
    <property type="entry name" value="TPR"/>
    <property type="match status" value="8"/>
</dbReference>
<keyword evidence="2 3" id="KW-0802">TPR repeat</keyword>
<feature type="coiled-coil region" evidence="4">
    <location>
        <begin position="102"/>
        <end position="129"/>
    </location>
</feature>
<dbReference type="PROSITE" id="PS50005">
    <property type="entry name" value="TPR"/>
    <property type="match status" value="1"/>
</dbReference>
<evidence type="ECO:0000256" key="2">
    <source>
        <dbReference type="ARBA" id="ARBA00022803"/>
    </source>
</evidence>
<feature type="compositionally biased region" description="Polar residues" evidence="5">
    <location>
        <begin position="67"/>
        <end position="77"/>
    </location>
</feature>